<evidence type="ECO:0000259" key="2">
    <source>
        <dbReference type="PROSITE" id="PS50234"/>
    </source>
</evidence>
<dbReference type="InterPro" id="IPR050525">
    <property type="entry name" value="ECM_Assembly_Org"/>
</dbReference>
<evidence type="ECO:0000313" key="4">
    <source>
        <dbReference type="Proteomes" id="UP001497497"/>
    </source>
</evidence>
<accession>A0AAV2HMM2</accession>
<evidence type="ECO:0000256" key="1">
    <source>
        <dbReference type="SAM" id="MobiDB-lite"/>
    </source>
</evidence>
<dbReference type="SMART" id="SM00327">
    <property type="entry name" value="VWA"/>
    <property type="match status" value="3"/>
</dbReference>
<dbReference type="Proteomes" id="UP001497497">
    <property type="component" value="Unassembled WGS sequence"/>
</dbReference>
<dbReference type="PANTHER" id="PTHR24020:SF84">
    <property type="entry name" value="VWFA DOMAIN-CONTAINING PROTEIN"/>
    <property type="match status" value="1"/>
</dbReference>
<comment type="caution">
    <text evidence="3">The sequence shown here is derived from an EMBL/GenBank/DDBJ whole genome shotgun (WGS) entry which is preliminary data.</text>
</comment>
<dbReference type="AlphaFoldDB" id="A0AAV2HMM2"/>
<feature type="domain" description="VWFA" evidence="2">
    <location>
        <begin position="11"/>
        <end position="187"/>
    </location>
</feature>
<keyword evidence="4" id="KW-1185">Reference proteome</keyword>
<dbReference type="InterPro" id="IPR036465">
    <property type="entry name" value="vWFA_dom_sf"/>
</dbReference>
<protein>
    <recommendedName>
        <fullName evidence="2">VWFA domain-containing protein</fullName>
    </recommendedName>
</protein>
<evidence type="ECO:0000313" key="3">
    <source>
        <dbReference type="EMBL" id="CAL1535306.1"/>
    </source>
</evidence>
<dbReference type="EMBL" id="CAXITT010000197">
    <property type="protein sequence ID" value="CAL1535306.1"/>
    <property type="molecule type" value="Genomic_DNA"/>
</dbReference>
<feature type="domain" description="VWFA" evidence="2">
    <location>
        <begin position="526"/>
        <end position="699"/>
    </location>
</feature>
<name>A0AAV2HMM2_LYMST</name>
<dbReference type="Pfam" id="PF00092">
    <property type="entry name" value="VWA"/>
    <property type="match status" value="3"/>
</dbReference>
<feature type="region of interest" description="Disordered" evidence="1">
    <location>
        <begin position="197"/>
        <end position="284"/>
    </location>
</feature>
<dbReference type="Gene3D" id="3.40.50.410">
    <property type="entry name" value="von Willebrand factor, type A domain"/>
    <property type="match status" value="3"/>
</dbReference>
<sequence length="713" mass="78905">STEYCGNTPADVIFMLDSSNSIWDPDFRQQIEFVRSVAAMFQIGRNLTQVGMGTFGDRPFLQFGLDVYLTKASLLRAIRNVKKSDGLSTATDKAISFLRKFMFQTRFGARTNVPHVAIIMTDGGSDHLLRTLTEASKAKRENITIFAIGVGNKVNVNELQRIASSPHEEYAFVVDNFSFLDSIKNKLAVKACTVTTTTTTTTTPKPTTTTTTTTTPQPTTTTSTTTTTEPTTTPSTTTTTSTTTESTTESTTTTTEPTTTTTTPTTTTIPTTTESTTTTTSTTTIPLPTTTTWMDIVRNICDKKPVDLIFALDSSDNVTSKDFWYQVKFVRDFSLGLDVGPDRSRIGVLLYSDKVVHVFDVNDHNSLSSAIDDLYHMTRTYGGTSIEEVIHYARTKSFRRTVARRDAAQLIVLITGGASKNLHKVKREANMARKTGVEIMAIGVGDKYNREELQVIVGMGQSPQDDLDSFAPFLENTETRRRKIFTVDSFRDLESIVMEATIEACTAEVSPISVADQACGTRQEADMVFVMDSESAGRKNTLKSLDFIKDVAGSVDISNHSVQIGMLQPDECIPAASSFTYVLDSDRDHLVSALETDSDKDKLPKLIKELRKHEFNRRKGGRKDAKKVAIILVDGELAEPLKALKEAKRAELKEIEVYIIVVGMNPPQPEVREMCAYPPENHFFQVPDYDRLKSIEESLIQMLCDGKSNSDVM</sequence>
<feature type="domain" description="VWFA" evidence="2">
    <location>
        <begin position="307"/>
        <end position="501"/>
    </location>
</feature>
<dbReference type="CDD" id="cd01450">
    <property type="entry name" value="vWFA_subfamily_ECM"/>
    <property type="match status" value="1"/>
</dbReference>
<dbReference type="InterPro" id="IPR002035">
    <property type="entry name" value="VWF_A"/>
</dbReference>
<proteinExistence type="predicted"/>
<gene>
    <name evidence="3" type="ORF">GSLYS_00009266001</name>
</gene>
<dbReference type="SUPFAM" id="SSF53300">
    <property type="entry name" value="vWA-like"/>
    <property type="match status" value="3"/>
</dbReference>
<dbReference type="PANTHER" id="PTHR24020">
    <property type="entry name" value="COLLAGEN ALPHA"/>
    <property type="match status" value="1"/>
</dbReference>
<feature type="non-terminal residue" evidence="3">
    <location>
        <position position="1"/>
    </location>
</feature>
<dbReference type="PRINTS" id="PR00453">
    <property type="entry name" value="VWFADOMAIN"/>
</dbReference>
<dbReference type="PROSITE" id="PS50234">
    <property type="entry name" value="VWFA"/>
    <property type="match status" value="3"/>
</dbReference>
<reference evidence="3 4" key="1">
    <citation type="submission" date="2024-04" db="EMBL/GenBank/DDBJ databases">
        <authorList>
            <consortium name="Genoscope - CEA"/>
            <person name="William W."/>
        </authorList>
    </citation>
    <scope>NUCLEOTIDE SEQUENCE [LARGE SCALE GENOMIC DNA]</scope>
</reference>
<organism evidence="3 4">
    <name type="scientific">Lymnaea stagnalis</name>
    <name type="common">Great pond snail</name>
    <name type="synonym">Helix stagnalis</name>
    <dbReference type="NCBI Taxonomy" id="6523"/>
    <lineage>
        <taxon>Eukaryota</taxon>
        <taxon>Metazoa</taxon>
        <taxon>Spiralia</taxon>
        <taxon>Lophotrochozoa</taxon>
        <taxon>Mollusca</taxon>
        <taxon>Gastropoda</taxon>
        <taxon>Heterobranchia</taxon>
        <taxon>Euthyneura</taxon>
        <taxon>Panpulmonata</taxon>
        <taxon>Hygrophila</taxon>
        <taxon>Lymnaeoidea</taxon>
        <taxon>Lymnaeidae</taxon>
        <taxon>Lymnaea</taxon>
    </lineage>
</organism>